<dbReference type="EMBL" id="AP021888">
    <property type="protein sequence ID" value="BBP43107.1"/>
    <property type="molecule type" value="Genomic_DNA"/>
</dbReference>
<reference evidence="2" key="1">
    <citation type="submission" date="2019-11" db="EMBL/GenBank/DDBJ databases">
        <title>Isolation and characterization of two novel species in the genus Thiomicrorhabdus.</title>
        <authorList>
            <person name="Mochizuki J."/>
            <person name="Kojima H."/>
            <person name="Fukui M."/>
        </authorList>
    </citation>
    <scope>NUCLEOTIDE SEQUENCE [LARGE SCALE GENOMIC DNA]</scope>
    <source>
        <strain evidence="2">AkT22</strain>
    </source>
</reference>
<dbReference type="Gene3D" id="3.40.50.12580">
    <property type="match status" value="1"/>
</dbReference>
<keyword evidence="2" id="KW-1185">Reference proteome</keyword>
<dbReference type="Pfam" id="PF04464">
    <property type="entry name" value="Glyphos_transf"/>
    <property type="match status" value="1"/>
</dbReference>
<proteinExistence type="predicted"/>
<dbReference type="KEGG" id="tzo:THMIRHAT_08530"/>
<gene>
    <name evidence="1" type="ORF">THMIRHAT_08530</name>
</gene>
<evidence type="ECO:0000313" key="2">
    <source>
        <dbReference type="Proteomes" id="UP000501466"/>
    </source>
</evidence>
<dbReference type="GO" id="GO:0047355">
    <property type="term" value="F:CDP-glycerol glycerophosphotransferase activity"/>
    <property type="evidence" value="ECO:0007669"/>
    <property type="project" value="InterPro"/>
</dbReference>
<dbReference type="SUPFAM" id="SSF53756">
    <property type="entry name" value="UDP-Glycosyltransferase/glycogen phosphorylase"/>
    <property type="match status" value="1"/>
</dbReference>
<name>A0A6F8PM35_9GAMM</name>
<evidence type="ECO:0000313" key="1">
    <source>
        <dbReference type="EMBL" id="BBP43107.1"/>
    </source>
</evidence>
<organism evidence="1 2">
    <name type="scientific">Thiosulfativibrio zosterae</name>
    <dbReference type="NCBI Taxonomy" id="2675053"/>
    <lineage>
        <taxon>Bacteria</taxon>
        <taxon>Pseudomonadati</taxon>
        <taxon>Pseudomonadota</taxon>
        <taxon>Gammaproteobacteria</taxon>
        <taxon>Thiotrichales</taxon>
        <taxon>Piscirickettsiaceae</taxon>
        <taxon>Thiosulfativibrio</taxon>
    </lineage>
</organism>
<evidence type="ECO:0008006" key="3">
    <source>
        <dbReference type="Google" id="ProtNLM"/>
    </source>
</evidence>
<dbReference type="AlphaFoldDB" id="A0A6F8PM35"/>
<dbReference type="InterPro" id="IPR043148">
    <property type="entry name" value="TagF_C"/>
</dbReference>
<dbReference type="GO" id="GO:0016020">
    <property type="term" value="C:membrane"/>
    <property type="evidence" value="ECO:0007669"/>
    <property type="project" value="InterPro"/>
</dbReference>
<dbReference type="Proteomes" id="UP000501466">
    <property type="component" value="Chromosome"/>
</dbReference>
<protein>
    <recommendedName>
        <fullName evidence="3">CDP-glycerol--glycerophosphate glycerophosphotransferase</fullName>
    </recommendedName>
</protein>
<sequence>MLDDLNATYEYFASKGYPVYSSFNPADDTWLNLDELKPDILFFTNPHNLTRKEYYSDVYNAYLSVYVPYYFMATKHAGDDYAMYGSPFLSSMFKVFWPSEYHLQQQKKVTRGQVKNGLVTGYPAMEPIVETTKVIKVWKLQENQKKKIIFAPHHTIVQGEKSLSSFLKLASFIQSLAMQFSDQIQWSFKPHPILKAKLIKHPEWGKEKTEAYYQFWLTNTFTQLDEGEYIDLFKESDAIIHDSSSFIAEYAFLEKPALFLMDEEKANYIVNSFGKMFLQQYLVTDNKEEIVEFIKEVLQGSITASNSPSLKNYITEFYIENQPSELVINHLKKALLS</sequence>
<dbReference type="InterPro" id="IPR007554">
    <property type="entry name" value="Glycerophosphate_synth"/>
</dbReference>
<accession>A0A6F8PM35</accession>